<proteinExistence type="predicted"/>
<dbReference type="InterPro" id="IPR021145">
    <property type="entry name" value="Portal_protein_SPP1_Gp6-like"/>
</dbReference>
<dbReference type="STRING" id="1841859.GCA_900157385_05096"/>
<evidence type="ECO:0000313" key="2">
    <source>
        <dbReference type="Proteomes" id="UP000241595"/>
    </source>
</evidence>
<organism evidence="1 2">
    <name type="scientific">Mycobacterium terramassiliense</name>
    <dbReference type="NCBI Taxonomy" id="1841859"/>
    <lineage>
        <taxon>Bacteria</taxon>
        <taxon>Bacillati</taxon>
        <taxon>Actinomycetota</taxon>
        <taxon>Actinomycetes</taxon>
        <taxon>Mycobacteriales</taxon>
        <taxon>Mycobacteriaceae</taxon>
        <taxon>Mycobacterium</taxon>
    </lineage>
</organism>
<gene>
    <name evidence="1" type="ORF">MTAB308_5093</name>
</gene>
<dbReference type="Pfam" id="PF05133">
    <property type="entry name" value="SPP1_portal"/>
    <property type="match status" value="1"/>
</dbReference>
<reference evidence="1 2" key="1">
    <citation type="submission" date="2017-01" db="EMBL/GenBank/DDBJ databases">
        <authorList>
            <consortium name="Urmite Genomes"/>
        </authorList>
    </citation>
    <scope>NUCLEOTIDE SEQUENCE [LARGE SCALE GENOMIC DNA]</scope>
    <source>
        <strain evidence="1 2">AB308</strain>
    </source>
</reference>
<evidence type="ECO:0000313" key="1">
    <source>
        <dbReference type="EMBL" id="SPM31574.1"/>
    </source>
</evidence>
<keyword evidence="2" id="KW-1185">Reference proteome</keyword>
<sequence length="462" mass="50920">MDLELLVDLLEALEAPQYRYAELEKYYHGHQSLAFLSPESRAALGERFGRMATNLPRLAIGCLSERLRVTGFSNASVWPLWLANDLDQLSDSAHRDALLFGTSYAVVWANERGNPQVSIESPKQVTVLADPGSREIVAGLKRWTTKTTTEAALYLPDRVIRLRANSLGAVATQFNVVDEMDNPLGVVPVVQLRNAERIPVGAPYYYPERLLDWGWSEVHDLIPLVDGINKLLADMLVSAEYTARPRRWATGIELIETPRVDEDGNPVLDDNNEPIMDVVSPIPEGPRTMWSEQAEAKFGQLDGAALTGYENAVNVLLGQIMAVAALPAHMVGIFTDNPASADALRASESSLTARAESRQKMFGRAWERVGRLMVAVQDGADPDTVDVRTEWCDPATSSAAQEADAVTKLVQAGVLSRLGALRRLGYTEDQIQQELADTAADREAQTDAITKQYHQALMRNEQ</sequence>
<protein>
    <submittedName>
        <fullName evidence="1">Phage portal protein, SPP1 Gp6-like</fullName>
    </submittedName>
</protein>
<dbReference type="OrthoDB" id="1780383at2"/>
<dbReference type="AlphaFoldDB" id="A0A2U3NJG3"/>
<accession>A0A2U3NJG3</accession>
<name>A0A2U3NJG3_9MYCO</name>
<dbReference type="Proteomes" id="UP000241595">
    <property type="component" value="Unassembled WGS sequence"/>
</dbReference>
<dbReference type="RefSeq" id="WP_077103279.1">
    <property type="nucleotide sequence ID" value="NZ_LT717701.1"/>
</dbReference>
<dbReference type="EMBL" id="FTRV01000016">
    <property type="protein sequence ID" value="SPM31574.1"/>
    <property type="molecule type" value="Genomic_DNA"/>
</dbReference>